<evidence type="ECO:0000256" key="1">
    <source>
        <dbReference type="SAM" id="MobiDB-lite"/>
    </source>
</evidence>
<dbReference type="Proteomes" id="UP001305779">
    <property type="component" value="Unassembled WGS sequence"/>
</dbReference>
<evidence type="ECO:0000313" key="2">
    <source>
        <dbReference type="EMBL" id="KAK4497965.1"/>
    </source>
</evidence>
<gene>
    <name evidence="2" type="ORF">PRZ48_010621</name>
</gene>
<sequence length="472" mass="54068">MLRPRLVLRLLRPVQCHSVRCSSSASEPVRVRYSAPAPRKKERLEDPSRPSEGTRPSDIITAYDGRKHQFHRYYLSLSPNRGPLLVSTWTQALPARNAQISSSLNQHPLEVFHTTDADLDLVAACLELVVARAVRASNSKEEERAFYLQQKPGTRALHWLVAGALEKHDLSQAQQFLRAMIHCIVAEGQESHLWSWLSIEHTPEYMRSWTRFEMRTWRGEVVRWLVESATYWAPGGPNLQQGLLVYVQARERAEFGGVPNLPTGAARAWLLKQVSGPFGNTNSIPRDLFEKFMSIAVQDDRSRFEKARMMLKYPGEPRPDLGLDVLRASKNRDSRPPYMKNLVEADDGPKLTCFHNFVLNVARALRDQGRMAEAREALDIGRDLAPSYFGGAAPRIDWRTRARQTHRRPIEAWSSYGLEASEDGSIKESALRQRQAEAAYKVEAEERQRQIELRRQQAMKSKELRQRKSSRR</sequence>
<comment type="caution">
    <text evidence="2">The sequence shown here is derived from an EMBL/GenBank/DDBJ whole genome shotgun (WGS) entry which is preliminary data.</text>
</comment>
<keyword evidence="3" id="KW-1185">Reference proteome</keyword>
<proteinExistence type="predicted"/>
<reference evidence="2 3" key="1">
    <citation type="journal article" date="2023" name="G3 (Bethesda)">
        <title>A chromosome-level genome assembly of Zasmidium syzygii isolated from banana leaves.</title>
        <authorList>
            <person name="van Westerhoven A.C."/>
            <person name="Mehrabi R."/>
            <person name="Talebi R."/>
            <person name="Steentjes M.B.F."/>
            <person name="Corcolon B."/>
            <person name="Chong P.A."/>
            <person name="Kema G.H.J."/>
            <person name="Seidl M.F."/>
        </authorList>
    </citation>
    <scope>NUCLEOTIDE SEQUENCE [LARGE SCALE GENOMIC DNA]</scope>
    <source>
        <strain evidence="2 3">P124</strain>
    </source>
</reference>
<name>A0ABR0E9Q6_ZASCE</name>
<dbReference type="EMBL" id="JAXOVC010000008">
    <property type="protein sequence ID" value="KAK4497965.1"/>
    <property type="molecule type" value="Genomic_DNA"/>
</dbReference>
<feature type="region of interest" description="Disordered" evidence="1">
    <location>
        <begin position="30"/>
        <end position="59"/>
    </location>
</feature>
<organism evidence="2 3">
    <name type="scientific">Zasmidium cellare</name>
    <name type="common">Wine cellar mold</name>
    <name type="synonym">Racodium cellare</name>
    <dbReference type="NCBI Taxonomy" id="395010"/>
    <lineage>
        <taxon>Eukaryota</taxon>
        <taxon>Fungi</taxon>
        <taxon>Dikarya</taxon>
        <taxon>Ascomycota</taxon>
        <taxon>Pezizomycotina</taxon>
        <taxon>Dothideomycetes</taxon>
        <taxon>Dothideomycetidae</taxon>
        <taxon>Mycosphaerellales</taxon>
        <taxon>Mycosphaerellaceae</taxon>
        <taxon>Zasmidium</taxon>
    </lineage>
</organism>
<accession>A0ABR0E9Q6</accession>
<protein>
    <submittedName>
        <fullName evidence="2">Uncharacterized protein</fullName>
    </submittedName>
</protein>
<evidence type="ECO:0000313" key="3">
    <source>
        <dbReference type="Proteomes" id="UP001305779"/>
    </source>
</evidence>